<evidence type="ECO:0000313" key="2">
    <source>
        <dbReference type="Proteomes" id="UP000199643"/>
    </source>
</evidence>
<sequence length="61" mass="7063">MSCQRDRFINLSCSHHPDPIVIGFTSGSVTEKMLINKLKDRILLALKQFINKNLKNDHRIN</sequence>
<protein>
    <submittedName>
        <fullName evidence="1">Uncharacterized protein</fullName>
    </submittedName>
</protein>
<dbReference type="EMBL" id="FNCH01000007">
    <property type="protein sequence ID" value="SDG49692.1"/>
    <property type="molecule type" value="Genomic_DNA"/>
</dbReference>
<keyword evidence="2" id="KW-1185">Reference proteome</keyword>
<organism evidence="1 2">
    <name type="scientific">Pedobacter terrae</name>
    <dbReference type="NCBI Taxonomy" id="405671"/>
    <lineage>
        <taxon>Bacteria</taxon>
        <taxon>Pseudomonadati</taxon>
        <taxon>Bacteroidota</taxon>
        <taxon>Sphingobacteriia</taxon>
        <taxon>Sphingobacteriales</taxon>
        <taxon>Sphingobacteriaceae</taxon>
        <taxon>Pedobacter</taxon>
    </lineage>
</organism>
<accession>A0A1G7UQ52</accession>
<reference evidence="2" key="1">
    <citation type="submission" date="2016-10" db="EMBL/GenBank/DDBJ databases">
        <authorList>
            <person name="Varghese N."/>
            <person name="Submissions S."/>
        </authorList>
    </citation>
    <scope>NUCLEOTIDE SEQUENCE [LARGE SCALE GENOMIC DNA]</scope>
    <source>
        <strain evidence="2">DSM 17933</strain>
    </source>
</reference>
<proteinExistence type="predicted"/>
<evidence type="ECO:0000313" key="1">
    <source>
        <dbReference type="EMBL" id="SDG49692.1"/>
    </source>
</evidence>
<dbReference type="Proteomes" id="UP000199643">
    <property type="component" value="Unassembled WGS sequence"/>
</dbReference>
<dbReference type="AlphaFoldDB" id="A0A1G7UQ52"/>
<name>A0A1G7UQ52_9SPHI</name>
<gene>
    <name evidence="1" type="ORF">SAMN05421827_10774</name>
</gene>